<evidence type="ECO:0000259" key="8">
    <source>
        <dbReference type="Pfam" id="PF21338"/>
    </source>
</evidence>
<dbReference type="STRING" id="1656094.BFC18_06360"/>
<feature type="domain" description="DNA topoisomerase IB N-terminal" evidence="8">
    <location>
        <begin position="16"/>
        <end position="64"/>
    </location>
</feature>
<dbReference type="InterPro" id="IPR013500">
    <property type="entry name" value="TopoI_cat_euk"/>
</dbReference>
<proteinExistence type="inferred from homology"/>
<keyword evidence="5" id="KW-0238">DNA-binding</keyword>
<evidence type="ECO:0000256" key="2">
    <source>
        <dbReference type="ARBA" id="ARBA00006645"/>
    </source>
</evidence>
<name>A0A1E7ZE87_9ALTE</name>
<dbReference type="InterPro" id="IPR049331">
    <property type="entry name" value="Top1B_N_bact"/>
</dbReference>
<dbReference type="PROSITE" id="PS52038">
    <property type="entry name" value="TOPO_IB_2"/>
    <property type="match status" value="1"/>
</dbReference>
<gene>
    <name evidence="9" type="ORF">BFC18_06360</name>
</gene>
<keyword evidence="6 9" id="KW-0413">Isomerase</keyword>
<dbReference type="SUPFAM" id="SSF55869">
    <property type="entry name" value="DNA topoisomerase I domain"/>
    <property type="match status" value="1"/>
</dbReference>
<dbReference type="GO" id="GO:0003917">
    <property type="term" value="F:DNA topoisomerase type I (single strand cut, ATP-independent) activity"/>
    <property type="evidence" value="ECO:0007669"/>
    <property type="project" value="UniProtKB-EC"/>
</dbReference>
<dbReference type="Proteomes" id="UP000175691">
    <property type="component" value="Unassembled WGS sequence"/>
</dbReference>
<comment type="similarity">
    <text evidence="2">Belongs to the type IB topoisomerase family.</text>
</comment>
<dbReference type="Pfam" id="PF01028">
    <property type="entry name" value="Topoisom_I"/>
    <property type="match status" value="1"/>
</dbReference>
<comment type="caution">
    <text evidence="9">The sequence shown here is derived from an EMBL/GenBank/DDBJ whole genome shotgun (WGS) entry which is preliminary data.</text>
</comment>
<evidence type="ECO:0000256" key="4">
    <source>
        <dbReference type="ARBA" id="ARBA00023029"/>
    </source>
</evidence>
<organism evidence="9 10">
    <name type="scientific">Alteromonas confluentis</name>
    <dbReference type="NCBI Taxonomy" id="1656094"/>
    <lineage>
        <taxon>Bacteria</taxon>
        <taxon>Pseudomonadati</taxon>
        <taxon>Pseudomonadota</taxon>
        <taxon>Gammaproteobacteria</taxon>
        <taxon>Alteromonadales</taxon>
        <taxon>Alteromonadaceae</taxon>
        <taxon>Alteromonas/Salinimonas group</taxon>
        <taxon>Alteromonas</taxon>
    </lineage>
</organism>
<dbReference type="InterPro" id="IPR014711">
    <property type="entry name" value="TopoI_cat_a-hlx-sub_euk"/>
</dbReference>
<dbReference type="Gene3D" id="1.10.132.120">
    <property type="match status" value="1"/>
</dbReference>
<sequence length="332" mass="38326">MVDDSLRIRRTKQGKGFSYFYVSGRKLANQRALKRINKLAIPPNWQDVRIAHEATADLQATGYDIKGRKQYIYHQNWQKTRQEEKFNKLIQFADVLPDFRKACWSLVDVPGWKKEKSLALVCLMLDHTGLRAGNKYYTQQNQTFGLTTLRRQHLDKEGQSVSFSFTGKHGKDRHVNISDPRLAELVCDSAQAQGYAIFRYKDTDGRWQDVDSGDVNQFIHSHAGEEFTCKDFRTWGASRYGVASLPDIEQVYLGNKRRRWDTTFVKHIASMLGNTPAICRQYYIHPKLISTFEDEKQRQEALIELDGLKSKNSAAHASLNQLERYLTQIISG</sequence>
<keyword evidence="10" id="KW-1185">Reference proteome</keyword>
<evidence type="ECO:0000256" key="3">
    <source>
        <dbReference type="ARBA" id="ARBA00012891"/>
    </source>
</evidence>
<evidence type="ECO:0000256" key="1">
    <source>
        <dbReference type="ARBA" id="ARBA00000213"/>
    </source>
</evidence>
<dbReference type="InterPro" id="IPR035447">
    <property type="entry name" value="DNA_topo_I_N_sf"/>
</dbReference>
<feature type="domain" description="DNA topoisomerase I catalytic core eukaryotic-type" evidence="7">
    <location>
        <begin position="76"/>
        <end position="300"/>
    </location>
</feature>
<dbReference type="Pfam" id="PF21338">
    <property type="entry name" value="Top1B_N_bact"/>
    <property type="match status" value="1"/>
</dbReference>
<dbReference type="Gene3D" id="3.30.66.10">
    <property type="entry name" value="DNA topoisomerase I domain"/>
    <property type="match status" value="1"/>
</dbReference>
<evidence type="ECO:0000259" key="7">
    <source>
        <dbReference type="Pfam" id="PF01028"/>
    </source>
</evidence>
<evidence type="ECO:0000256" key="5">
    <source>
        <dbReference type="ARBA" id="ARBA00023125"/>
    </source>
</evidence>
<dbReference type="Gene3D" id="3.90.15.10">
    <property type="entry name" value="Topoisomerase I, Chain A, domain 3"/>
    <property type="match status" value="1"/>
</dbReference>
<dbReference type="InterPro" id="IPR011010">
    <property type="entry name" value="DNA_brk_join_enz"/>
</dbReference>
<dbReference type="PRINTS" id="PR00416">
    <property type="entry name" value="EUTPISMRASEI"/>
</dbReference>
<dbReference type="OrthoDB" id="9778962at2"/>
<dbReference type="AlphaFoldDB" id="A0A1E7ZE87"/>
<evidence type="ECO:0000313" key="9">
    <source>
        <dbReference type="EMBL" id="OFC71772.1"/>
    </source>
</evidence>
<dbReference type="GO" id="GO:0003677">
    <property type="term" value="F:DNA binding"/>
    <property type="evidence" value="ECO:0007669"/>
    <property type="project" value="UniProtKB-KW"/>
</dbReference>
<dbReference type="EMBL" id="MDHN01000010">
    <property type="protein sequence ID" value="OFC71772.1"/>
    <property type="molecule type" value="Genomic_DNA"/>
</dbReference>
<evidence type="ECO:0000313" key="10">
    <source>
        <dbReference type="Proteomes" id="UP000175691"/>
    </source>
</evidence>
<keyword evidence="4" id="KW-0799">Topoisomerase</keyword>
<dbReference type="RefSeq" id="WP_070124112.1">
    <property type="nucleotide sequence ID" value="NZ_MDHN01000010.1"/>
</dbReference>
<dbReference type="EC" id="5.6.2.1" evidence="3"/>
<dbReference type="GO" id="GO:0006265">
    <property type="term" value="P:DNA topological change"/>
    <property type="evidence" value="ECO:0007669"/>
    <property type="project" value="InterPro"/>
</dbReference>
<accession>A0A1E7ZE87</accession>
<dbReference type="InterPro" id="IPR001631">
    <property type="entry name" value="TopoI"/>
</dbReference>
<evidence type="ECO:0000256" key="6">
    <source>
        <dbReference type="ARBA" id="ARBA00023235"/>
    </source>
</evidence>
<protein>
    <recommendedName>
        <fullName evidence="3">DNA topoisomerase</fullName>
        <ecNumber evidence="3">5.6.2.1</ecNumber>
    </recommendedName>
</protein>
<reference evidence="9 10" key="1">
    <citation type="submission" date="2016-08" db="EMBL/GenBank/DDBJ databases">
        <authorList>
            <person name="Seilhamer J.J."/>
        </authorList>
    </citation>
    <scope>NUCLEOTIDE SEQUENCE [LARGE SCALE GENOMIC DNA]</scope>
    <source>
        <strain evidence="9 10">KCTC 42603</strain>
    </source>
</reference>
<comment type="catalytic activity">
    <reaction evidence="1">
        <text>ATP-independent breakage of single-stranded DNA, followed by passage and rejoining.</text>
        <dbReference type="EC" id="5.6.2.1"/>
    </reaction>
</comment>
<dbReference type="SUPFAM" id="SSF56349">
    <property type="entry name" value="DNA breaking-rejoining enzymes"/>
    <property type="match status" value="1"/>
</dbReference>